<dbReference type="NCBIfam" id="NF033542">
    <property type="entry name" value="transpos_IS110"/>
    <property type="match status" value="1"/>
</dbReference>
<name>A0A679JQM0_VARPD</name>
<dbReference type="EMBL" id="LR743507">
    <property type="protein sequence ID" value="CAA2101675.1"/>
    <property type="molecule type" value="Genomic_DNA"/>
</dbReference>
<reference evidence="4" key="1">
    <citation type="submission" date="2019-12" db="EMBL/GenBank/DDBJ databases">
        <authorList>
            <person name="Cremers G."/>
        </authorList>
    </citation>
    <scope>NUCLEOTIDE SEQUENCE</scope>
    <source>
        <strain evidence="4">Vvax</strain>
    </source>
</reference>
<accession>A0A679JQM0</accession>
<dbReference type="PANTHER" id="PTHR33055:SF3">
    <property type="entry name" value="PUTATIVE TRANSPOSASE FOR IS117-RELATED"/>
    <property type="match status" value="1"/>
</dbReference>
<proteinExistence type="predicted"/>
<sequence length="327" mass="36005">MTCKVGVDISKMKLDVAWLRADGKYRSKVFPNNAGGFAELLRWLQSNLPDGKATAHVCMEATGTYHEALALFLHDQAVAVSVVNPLQVKRFMELEGVRNKTDGGDAKALARFCDKTAPALWEAPSAGVRSLQALVARLDTLLELRQAESNRLEVAHDAVRSSLTAVISSLDESIKDVRMQIRKTIDDDPDLRQRGELLASIPGLGDRTIPQLLAYIGRPERFGCVKALIAYASLTPMIRQSGTSLDKRRGTHPQGHREFRNALYFPAMVAGRYNPLVAEFWQRLKAQNKPGKVIVVACMHKLLAIAYGVLKSGKPFDANHHPKAVCG</sequence>
<dbReference type="InterPro" id="IPR047650">
    <property type="entry name" value="Transpos_IS110"/>
</dbReference>
<dbReference type="InterPro" id="IPR002525">
    <property type="entry name" value="Transp_IS110-like_N"/>
</dbReference>
<feature type="domain" description="Transposase IS116/IS110/IS902 C-terminal" evidence="2">
    <location>
        <begin position="196"/>
        <end position="282"/>
    </location>
</feature>
<dbReference type="GO" id="GO:0004803">
    <property type="term" value="F:transposase activity"/>
    <property type="evidence" value="ECO:0007669"/>
    <property type="project" value="InterPro"/>
</dbReference>
<dbReference type="Pfam" id="PF02371">
    <property type="entry name" value="Transposase_20"/>
    <property type="match status" value="1"/>
</dbReference>
<dbReference type="InterPro" id="IPR003346">
    <property type="entry name" value="Transposase_20"/>
</dbReference>
<evidence type="ECO:0000259" key="1">
    <source>
        <dbReference type="Pfam" id="PF01548"/>
    </source>
</evidence>
<evidence type="ECO:0000313" key="4">
    <source>
        <dbReference type="EMBL" id="CAA2108497.1"/>
    </source>
</evidence>
<evidence type="ECO:0000259" key="2">
    <source>
        <dbReference type="Pfam" id="PF02371"/>
    </source>
</evidence>
<dbReference type="GO" id="GO:0006313">
    <property type="term" value="P:DNA transposition"/>
    <property type="evidence" value="ECO:0007669"/>
    <property type="project" value="InterPro"/>
</dbReference>
<protein>
    <submittedName>
        <fullName evidence="4">Uncharacterized protein</fullName>
    </submittedName>
</protein>
<dbReference type="PANTHER" id="PTHR33055">
    <property type="entry name" value="TRANSPOSASE FOR INSERTION SEQUENCE ELEMENT IS1111A"/>
    <property type="match status" value="1"/>
</dbReference>
<dbReference type="Pfam" id="PF01548">
    <property type="entry name" value="DEDD_Tnp_IS110"/>
    <property type="match status" value="1"/>
</dbReference>
<dbReference type="GO" id="GO:0003677">
    <property type="term" value="F:DNA binding"/>
    <property type="evidence" value="ECO:0007669"/>
    <property type="project" value="InterPro"/>
</dbReference>
<organism evidence="4">
    <name type="scientific">Variovorax paradoxus</name>
    <dbReference type="NCBI Taxonomy" id="34073"/>
    <lineage>
        <taxon>Bacteria</taxon>
        <taxon>Pseudomonadati</taxon>
        <taxon>Pseudomonadota</taxon>
        <taxon>Betaproteobacteria</taxon>
        <taxon>Burkholderiales</taxon>
        <taxon>Comamonadaceae</taxon>
        <taxon>Variovorax</taxon>
    </lineage>
</organism>
<dbReference type="AlphaFoldDB" id="A0A679JQM0"/>
<feature type="domain" description="Transposase IS110-like N-terminal" evidence="1">
    <location>
        <begin position="5"/>
        <end position="153"/>
    </location>
</feature>
<gene>
    <name evidence="3" type="ORF">VVAX_01368</name>
    <name evidence="4" type="ORF">VVAX_05006</name>
</gene>
<dbReference type="EMBL" id="LR743507">
    <property type="protein sequence ID" value="CAA2108497.1"/>
    <property type="molecule type" value="Genomic_DNA"/>
</dbReference>
<evidence type="ECO:0000313" key="3">
    <source>
        <dbReference type="EMBL" id="CAA2101675.1"/>
    </source>
</evidence>